<reference evidence="2" key="1">
    <citation type="submission" date="2010-05" db="EMBL/GenBank/DDBJ databases">
        <title>The Genome Sequence of Magnaporthe poae strain ATCC 64411.</title>
        <authorList>
            <consortium name="The Broad Institute Genome Sequencing Platform"/>
            <consortium name="Broad Institute Genome Sequencing Center for Infectious Disease"/>
            <person name="Ma L.-J."/>
            <person name="Dead R."/>
            <person name="Young S."/>
            <person name="Zeng Q."/>
            <person name="Koehrsen M."/>
            <person name="Alvarado L."/>
            <person name="Berlin A."/>
            <person name="Chapman S.B."/>
            <person name="Chen Z."/>
            <person name="Freedman E."/>
            <person name="Gellesch M."/>
            <person name="Goldberg J."/>
            <person name="Griggs A."/>
            <person name="Gujja S."/>
            <person name="Heilman E.R."/>
            <person name="Heiman D."/>
            <person name="Hepburn T."/>
            <person name="Howarth C."/>
            <person name="Jen D."/>
            <person name="Larson L."/>
            <person name="Mehta T."/>
            <person name="Neiman D."/>
            <person name="Pearson M."/>
            <person name="Roberts A."/>
            <person name="Saif S."/>
            <person name="Shea T."/>
            <person name="Shenoy N."/>
            <person name="Sisk P."/>
            <person name="Stolte C."/>
            <person name="Sykes S."/>
            <person name="Walk T."/>
            <person name="White J."/>
            <person name="Yandava C."/>
            <person name="Haas B."/>
            <person name="Nusbaum C."/>
            <person name="Birren B."/>
        </authorList>
    </citation>
    <scope>NUCLEOTIDE SEQUENCE</scope>
    <source>
        <strain evidence="2">ATCC 64411</strain>
    </source>
</reference>
<dbReference type="InterPro" id="IPR036249">
    <property type="entry name" value="Thioredoxin-like_sf"/>
</dbReference>
<dbReference type="EMBL" id="GL876970">
    <property type="protein sequence ID" value="KLU87000.1"/>
    <property type="molecule type" value="Genomic_DNA"/>
</dbReference>
<accession>A0A0H2TS34</accession>
<feature type="domain" description="GST N-terminal" evidence="1">
    <location>
        <begin position="37"/>
        <end position="123"/>
    </location>
</feature>
<dbReference type="OrthoDB" id="2309723at2759"/>
<gene>
    <name evidence="2" type="ORF">MAPG_06006</name>
</gene>
<dbReference type="SUPFAM" id="SSF52833">
    <property type="entry name" value="Thioredoxin-like"/>
    <property type="match status" value="1"/>
</dbReference>
<dbReference type="PANTHER" id="PTHR43968">
    <property type="match status" value="1"/>
</dbReference>
<reference evidence="2" key="2">
    <citation type="submission" date="2011-03" db="EMBL/GenBank/DDBJ databases">
        <title>Annotation of Magnaporthe poae ATCC 64411.</title>
        <authorList>
            <person name="Ma L.-J."/>
            <person name="Dead R."/>
            <person name="Young S.K."/>
            <person name="Zeng Q."/>
            <person name="Gargeya S."/>
            <person name="Fitzgerald M."/>
            <person name="Haas B."/>
            <person name="Abouelleil A."/>
            <person name="Alvarado L."/>
            <person name="Arachchi H.M."/>
            <person name="Berlin A."/>
            <person name="Brown A."/>
            <person name="Chapman S.B."/>
            <person name="Chen Z."/>
            <person name="Dunbar C."/>
            <person name="Freedman E."/>
            <person name="Gearin G."/>
            <person name="Gellesch M."/>
            <person name="Goldberg J."/>
            <person name="Griggs A."/>
            <person name="Gujja S."/>
            <person name="Heiman D."/>
            <person name="Howarth C."/>
            <person name="Larson L."/>
            <person name="Lui A."/>
            <person name="MacDonald P.J.P."/>
            <person name="Mehta T."/>
            <person name="Montmayeur A."/>
            <person name="Murphy C."/>
            <person name="Neiman D."/>
            <person name="Pearson M."/>
            <person name="Priest M."/>
            <person name="Roberts A."/>
            <person name="Saif S."/>
            <person name="Shea T."/>
            <person name="Shenoy N."/>
            <person name="Sisk P."/>
            <person name="Stolte C."/>
            <person name="Sykes S."/>
            <person name="Yandava C."/>
            <person name="Wortman J."/>
            <person name="Nusbaum C."/>
            <person name="Birren B."/>
        </authorList>
    </citation>
    <scope>NUCLEOTIDE SEQUENCE</scope>
    <source>
        <strain evidence="2">ATCC 64411</strain>
    </source>
</reference>
<protein>
    <recommendedName>
        <fullName evidence="1">GST N-terminal domain-containing protein</fullName>
    </recommendedName>
</protein>
<organism evidence="2">
    <name type="scientific">Magnaporthiopsis poae (strain ATCC 64411 / 73-15)</name>
    <name type="common">Kentucky bluegrass fungus</name>
    <name type="synonym">Magnaporthe poae</name>
    <dbReference type="NCBI Taxonomy" id="644358"/>
    <lineage>
        <taxon>Eukaryota</taxon>
        <taxon>Fungi</taxon>
        <taxon>Dikarya</taxon>
        <taxon>Ascomycota</taxon>
        <taxon>Pezizomycotina</taxon>
        <taxon>Sordariomycetes</taxon>
        <taxon>Sordariomycetidae</taxon>
        <taxon>Magnaporthales</taxon>
        <taxon>Magnaporthaceae</taxon>
        <taxon>Magnaporthiopsis</taxon>
    </lineage>
</organism>
<feature type="non-terminal residue" evidence="2">
    <location>
        <position position="142"/>
    </location>
</feature>
<dbReference type="PANTHER" id="PTHR43968:SF6">
    <property type="entry name" value="GLUTATHIONE S-TRANSFERASE OMEGA"/>
    <property type="match status" value="1"/>
</dbReference>
<dbReference type="Gene3D" id="1.20.1050.10">
    <property type="match status" value="1"/>
</dbReference>
<proteinExistence type="predicted"/>
<dbReference type="PROSITE" id="PS50404">
    <property type="entry name" value="GST_NTER"/>
    <property type="match status" value="1"/>
</dbReference>
<name>A0A0H2TS34_MAGP6</name>
<sequence length="142" mass="16010">MNNRTSALSLASRPQLLPIPLPHLPLFLLPITKHPSKMKLYTSRDPAPNPRRVRLFAAEKGIALDEVMLDLLKLEHKSAAHVARNSLGQVPVLEVDEGGGKKTYLTETVAICRYLDALHPDKERTVRAHSIEHAKVDMWIRR</sequence>
<dbReference type="VEuPathDB" id="FungiDB:MAPG_06006"/>
<dbReference type="Gene3D" id="3.40.30.10">
    <property type="entry name" value="Glutaredoxin"/>
    <property type="match status" value="1"/>
</dbReference>
<dbReference type="InterPro" id="IPR034345">
    <property type="entry name" value="Gtt2-like_N"/>
</dbReference>
<dbReference type="InterPro" id="IPR004045">
    <property type="entry name" value="Glutathione_S-Trfase_N"/>
</dbReference>
<dbReference type="Pfam" id="PF02798">
    <property type="entry name" value="GST_N"/>
    <property type="match status" value="1"/>
</dbReference>
<dbReference type="AlphaFoldDB" id="A0A0H2TS34"/>
<dbReference type="InterPro" id="IPR050983">
    <property type="entry name" value="GST_Omega/HSP26"/>
</dbReference>
<evidence type="ECO:0000259" key="1">
    <source>
        <dbReference type="PROSITE" id="PS50404"/>
    </source>
</evidence>
<evidence type="ECO:0000313" key="2">
    <source>
        <dbReference type="EMBL" id="KLU87000.1"/>
    </source>
</evidence>
<dbReference type="CDD" id="cd03051">
    <property type="entry name" value="GST_N_GTT2_like"/>
    <property type="match status" value="1"/>
</dbReference>
<dbReference type="GO" id="GO:0005737">
    <property type="term" value="C:cytoplasm"/>
    <property type="evidence" value="ECO:0007669"/>
    <property type="project" value="TreeGrafter"/>
</dbReference>